<sequence length="114" mass="12653">MLITFHSKMSGDITMFGDVAQKLLHLMGQCENVPGVIEAKDIPAALTHLEQNLAQIKQQELQQNLDQNVDDKSSDDLDDDLDQSPPISLAVRAIPLIEMLKTAQDAECHVMWDA</sequence>
<evidence type="ECO:0000313" key="3">
    <source>
        <dbReference type="Proteomes" id="UP000240481"/>
    </source>
</evidence>
<dbReference type="OrthoDB" id="5625523at2"/>
<feature type="region of interest" description="Disordered" evidence="1">
    <location>
        <begin position="63"/>
        <end position="84"/>
    </location>
</feature>
<name>A0A0J8XV01_9GAMM</name>
<gene>
    <name evidence="2" type="ORF">C9I94_23170</name>
</gene>
<dbReference type="EMBL" id="PYLZ01000019">
    <property type="protein sequence ID" value="PSW19713.1"/>
    <property type="molecule type" value="Genomic_DNA"/>
</dbReference>
<comment type="caution">
    <text evidence="2">The sequence shown here is derived from an EMBL/GenBank/DDBJ whole genome shotgun (WGS) entry which is preliminary data.</text>
</comment>
<dbReference type="AlphaFoldDB" id="A0A0J8XV01"/>
<dbReference type="Proteomes" id="UP000240481">
    <property type="component" value="Unassembled WGS sequence"/>
</dbReference>
<evidence type="ECO:0000313" key="2">
    <source>
        <dbReference type="EMBL" id="PSW19713.1"/>
    </source>
</evidence>
<dbReference type="InterPro" id="IPR014991">
    <property type="entry name" value="DUF1840"/>
</dbReference>
<protein>
    <submittedName>
        <fullName evidence="2">DUF1840 domain-containing protein</fullName>
    </submittedName>
</protein>
<dbReference type="Pfam" id="PF08895">
    <property type="entry name" value="DUF1840"/>
    <property type="match status" value="1"/>
</dbReference>
<proteinExistence type="predicted"/>
<organism evidence="2 3">
    <name type="scientific">Photobacterium swingsii</name>
    <dbReference type="NCBI Taxonomy" id="680026"/>
    <lineage>
        <taxon>Bacteria</taxon>
        <taxon>Pseudomonadati</taxon>
        <taxon>Pseudomonadota</taxon>
        <taxon>Gammaproteobacteria</taxon>
        <taxon>Vibrionales</taxon>
        <taxon>Vibrionaceae</taxon>
        <taxon>Photobacterium</taxon>
    </lineage>
</organism>
<keyword evidence="3" id="KW-1185">Reference proteome</keyword>
<dbReference type="STRING" id="680026.AB733_19530"/>
<accession>A0A0J8XV01</accession>
<evidence type="ECO:0000256" key="1">
    <source>
        <dbReference type="SAM" id="MobiDB-lite"/>
    </source>
</evidence>
<reference evidence="2 3" key="1">
    <citation type="submission" date="2018-01" db="EMBL/GenBank/DDBJ databases">
        <title>Whole genome sequencing of Histamine producing bacteria.</title>
        <authorList>
            <person name="Butler K."/>
        </authorList>
    </citation>
    <scope>NUCLEOTIDE SEQUENCE [LARGE SCALE GENOMIC DNA]</scope>
    <source>
        <strain evidence="2 3">DSM 24669</strain>
    </source>
</reference>
<dbReference type="RefSeq" id="WP_048900293.1">
    <property type="nucleotide sequence ID" value="NZ_AP024853.1"/>
</dbReference>